<dbReference type="EMBL" id="GEBQ01021527">
    <property type="protein sequence ID" value="JAT18450.1"/>
    <property type="molecule type" value="Transcribed_RNA"/>
</dbReference>
<dbReference type="InterPro" id="IPR004162">
    <property type="entry name" value="SINA-like_animal"/>
</dbReference>
<dbReference type="InterPro" id="IPR049548">
    <property type="entry name" value="Sina-like_RING"/>
</dbReference>
<name>A0A1B6L476_9HEMI</name>
<protein>
    <recommendedName>
        <fullName evidence="5">RING-type domain-containing protein</fullName>
    </recommendedName>
</protein>
<dbReference type="AlphaFoldDB" id="A0A1B6L476"/>
<proteinExistence type="predicted"/>
<dbReference type="SUPFAM" id="SSF49599">
    <property type="entry name" value="TRAF domain-like"/>
    <property type="match status" value="1"/>
</dbReference>
<dbReference type="SUPFAM" id="SSF57850">
    <property type="entry name" value="RING/U-box"/>
    <property type="match status" value="1"/>
</dbReference>
<dbReference type="PANTHER" id="PTHR45877:SF2">
    <property type="entry name" value="E3 UBIQUITIN-PROTEIN LIGASE SINA-RELATED"/>
    <property type="match status" value="1"/>
</dbReference>
<evidence type="ECO:0000256" key="2">
    <source>
        <dbReference type="ARBA" id="ARBA00022771"/>
    </source>
</evidence>
<reference evidence="6" key="1">
    <citation type="submission" date="2015-11" db="EMBL/GenBank/DDBJ databases">
        <title>De novo transcriptome assembly of four potential Pierce s Disease insect vectors from Arizona vineyards.</title>
        <authorList>
            <person name="Tassone E.E."/>
        </authorList>
    </citation>
    <scope>NUCLEOTIDE SEQUENCE</scope>
</reference>
<dbReference type="InterPro" id="IPR001841">
    <property type="entry name" value="Znf_RING"/>
</dbReference>
<sequence length="267" mass="30885">NYKLWQRTTIHRAMENVPLEAMKTSFQKILDIARCAICLETVRPEIVQCVKGHLLCGECRQDLSDCPTCRQAFSSTIPSLVLCQMLDALPKRCKYMECGEYQDVADDHERWCGFQPTWCKILCCNWTGQGREILSHIQQHHPSVILLSESNDEIHLPLQSVPSVDLLNCFYPIWAHGQVFWMYTRGSCGMSTIQFILVPNGKPNESVFIELSFKSKESYFQTKFRFNLEQNEGMNIWTNTVCLPNDILRNFLREDQDVLCNVYITLG</sequence>
<dbReference type="PANTHER" id="PTHR45877">
    <property type="entry name" value="E3 UBIQUITIN-PROTEIN LIGASE SIAH2"/>
    <property type="match status" value="1"/>
</dbReference>
<dbReference type="GO" id="GO:0005737">
    <property type="term" value="C:cytoplasm"/>
    <property type="evidence" value="ECO:0007669"/>
    <property type="project" value="TreeGrafter"/>
</dbReference>
<dbReference type="GO" id="GO:0043161">
    <property type="term" value="P:proteasome-mediated ubiquitin-dependent protein catabolic process"/>
    <property type="evidence" value="ECO:0007669"/>
    <property type="project" value="TreeGrafter"/>
</dbReference>
<organism evidence="6">
    <name type="scientific">Graphocephala atropunctata</name>
    <dbReference type="NCBI Taxonomy" id="36148"/>
    <lineage>
        <taxon>Eukaryota</taxon>
        <taxon>Metazoa</taxon>
        <taxon>Ecdysozoa</taxon>
        <taxon>Arthropoda</taxon>
        <taxon>Hexapoda</taxon>
        <taxon>Insecta</taxon>
        <taxon>Pterygota</taxon>
        <taxon>Neoptera</taxon>
        <taxon>Paraneoptera</taxon>
        <taxon>Hemiptera</taxon>
        <taxon>Auchenorrhyncha</taxon>
        <taxon>Membracoidea</taxon>
        <taxon>Cicadellidae</taxon>
        <taxon>Cicadellinae</taxon>
        <taxon>Cicadellini</taxon>
        <taxon>Graphocephala</taxon>
    </lineage>
</organism>
<dbReference type="GO" id="GO:0061630">
    <property type="term" value="F:ubiquitin protein ligase activity"/>
    <property type="evidence" value="ECO:0007669"/>
    <property type="project" value="TreeGrafter"/>
</dbReference>
<evidence type="ECO:0000256" key="1">
    <source>
        <dbReference type="ARBA" id="ARBA00022723"/>
    </source>
</evidence>
<dbReference type="Pfam" id="PF21362">
    <property type="entry name" value="Sina_RING"/>
    <property type="match status" value="1"/>
</dbReference>
<keyword evidence="3" id="KW-0862">Zinc</keyword>
<keyword evidence="2 4" id="KW-0863">Zinc-finger</keyword>
<dbReference type="GO" id="GO:0016567">
    <property type="term" value="P:protein ubiquitination"/>
    <property type="evidence" value="ECO:0007669"/>
    <property type="project" value="UniProtKB-UniPathway"/>
</dbReference>
<keyword evidence="1" id="KW-0479">Metal-binding</keyword>
<dbReference type="Gene3D" id="3.30.40.10">
    <property type="entry name" value="Zinc/RING finger domain, C3HC4 (zinc finger)"/>
    <property type="match status" value="1"/>
</dbReference>
<dbReference type="UniPathway" id="UPA00143"/>
<dbReference type="GO" id="GO:0008270">
    <property type="term" value="F:zinc ion binding"/>
    <property type="evidence" value="ECO:0007669"/>
    <property type="project" value="UniProtKB-KW"/>
</dbReference>
<dbReference type="PROSITE" id="PS50089">
    <property type="entry name" value="ZF_RING_2"/>
    <property type="match status" value="1"/>
</dbReference>
<dbReference type="GO" id="GO:0031624">
    <property type="term" value="F:ubiquitin conjugating enzyme binding"/>
    <property type="evidence" value="ECO:0007669"/>
    <property type="project" value="TreeGrafter"/>
</dbReference>
<evidence type="ECO:0000259" key="5">
    <source>
        <dbReference type="PROSITE" id="PS50089"/>
    </source>
</evidence>
<feature type="domain" description="RING-type" evidence="5">
    <location>
        <begin position="35"/>
        <end position="70"/>
    </location>
</feature>
<evidence type="ECO:0000256" key="3">
    <source>
        <dbReference type="ARBA" id="ARBA00022833"/>
    </source>
</evidence>
<feature type="non-terminal residue" evidence="6">
    <location>
        <position position="1"/>
    </location>
</feature>
<evidence type="ECO:0000313" key="6">
    <source>
        <dbReference type="EMBL" id="JAT18450.1"/>
    </source>
</evidence>
<dbReference type="InterPro" id="IPR013083">
    <property type="entry name" value="Znf_RING/FYVE/PHD"/>
</dbReference>
<accession>A0A1B6L476</accession>
<evidence type="ECO:0000256" key="4">
    <source>
        <dbReference type="PROSITE-ProRule" id="PRU00175"/>
    </source>
</evidence>
<gene>
    <name evidence="6" type="ORF">g.30497</name>
</gene>